<name>A0A9P9AFL0_9PEZI</name>
<evidence type="ECO:0000256" key="1">
    <source>
        <dbReference type="SAM" id="MobiDB-lite"/>
    </source>
</evidence>
<evidence type="ECO:0000313" key="3">
    <source>
        <dbReference type="EMBL" id="KAH6695387.1"/>
    </source>
</evidence>
<dbReference type="OrthoDB" id="5139510at2759"/>
<gene>
    <name evidence="3" type="ORF">F5X68DRAFT_243976</name>
</gene>
<sequence length="586" mass="65716">MDSSSPEEQPLTKLSLITNTINQILQHKFSPKQRSSEQPTPEQPSPEQSTPEKSTPEQSTPKQRSSENMKLSLDQLPVDILDIIIEMLNSPKLRTPLASVNKKLHALLQPIIFKTILMLWGTKESPRQISHLLRSLQENPQLRELVKIIRIVPCSPFFESSPNDKIPVKNMGPAIDTMFDNIGGAKDIMVDALGSLEKDTGAVRALAKKGDTRAIVPLLATTLPHLERLLLTGHIAAQQNLLGSFILACVNHATESGDMDKLNVPLASLKHVELMLDYHWGYNYKITGVAATYLAFFYLPRLETMTVHAVYKGPQKWPSEQPPVATCLRYLEVETYHNEGRYIVNMMIRVCPALKTIKWTHLWGENDHKGFSLTAISSVLQAAAGQLDGVILCLARSSGKMGSMFGPFLVDIERPETFVTGRLILAPLVHATRLTLTWVHLFGLAASEDVQPGPSTFPPNLEVLSIRASRLITQEHLFWQMFSKVRVAREFVGKCRLYAPRLRVCEFGLGVFVKHPLEDLIKRDLIHAGETQGVKVTFHPECFASPTLFPPARGDDSVLPNDWKWLVRDDDKEEKDDEEVEVDEVD</sequence>
<comment type="caution">
    <text evidence="3">The sequence shown here is derived from an EMBL/GenBank/DDBJ whole genome shotgun (WGS) entry which is preliminary data.</text>
</comment>
<accession>A0A9P9AFL0</accession>
<feature type="compositionally biased region" description="Polar residues" evidence="1">
    <location>
        <begin position="58"/>
        <end position="69"/>
    </location>
</feature>
<evidence type="ECO:0000259" key="2">
    <source>
        <dbReference type="PROSITE" id="PS50181"/>
    </source>
</evidence>
<dbReference type="PROSITE" id="PS50181">
    <property type="entry name" value="FBOX"/>
    <property type="match status" value="1"/>
</dbReference>
<feature type="domain" description="F-box" evidence="2">
    <location>
        <begin position="70"/>
        <end position="116"/>
    </location>
</feature>
<protein>
    <recommendedName>
        <fullName evidence="2">F-box domain-containing protein</fullName>
    </recommendedName>
</protein>
<dbReference type="Proteomes" id="UP000770015">
    <property type="component" value="Unassembled WGS sequence"/>
</dbReference>
<proteinExistence type="predicted"/>
<dbReference type="EMBL" id="JAGSXJ010000002">
    <property type="protein sequence ID" value="KAH6695387.1"/>
    <property type="molecule type" value="Genomic_DNA"/>
</dbReference>
<evidence type="ECO:0000313" key="4">
    <source>
        <dbReference type="Proteomes" id="UP000770015"/>
    </source>
</evidence>
<keyword evidence="4" id="KW-1185">Reference proteome</keyword>
<organism evidence="3 4">
    <name type="scientific">Plectosphaerella plurivora</name>
    <dbReference type="NCBI Taxonomy" id="936078"/>
    <lineage>
        <taxon>Eukaryota</taxon>
        <taxon>Fungi</taxon>
        <taxon>Dikarya</taxon>
        <taxon>Ascomycota</taxon>
        <taxon>Pezizomycotina</taxon>
        <taxon>Sordariomycetes</taxon>
        <taxon>Hypocreomycetidae</taxon>
        <taxon>Glomerellales</taxon>
        <taxon>Plectosphaerellaceae</taxon>
        <taxon>Plectosphaerella</taxon>
    </lineage>
</organism>
<feature type="region of interest" description="Disordered" evidence="1">
    <location>
        <begin position="25"/>
        <end position="70"/>
    </location>
</feature>
<dbReference type="AlphaFoldDB" id="A0A9P9AFL0"/>
<reference evidence="3" key="1">
    <citation type="journal article" date="2021" name="Nat. Commun.">
        <title>Genetic determinants of endophytism in the Arabidopsis root mycobiome.</title>
        <authorList>
            <person name="Mesny F."/>
            <person name="Miyauchi S."/>
            <person name="Thiergart T."/>
            <person name="Pickel B."/>
            <person name="Atanasova L."/>
            <person name="Karlsson M."/>
            <person name="Huettel B."/>
            <person name="Barry K.W."/>
            <person name="Haridas S."/>
            <person name="Chen C."/>
            <person name="Bauer D."/>
            <person name="Andreopoulos W."/>
            <person name="Pangilinan J."/>
            <person name="LaButti K."/>
            <person name="Riley R."/>
            <person name="Lipzen A."/>
            <person name="Clum A."/>
            <person name="Drula E."/>
            <person name="Henrissat B."/>
            <person name="Kohler A."/>
            <person name="Grigoriev I.V."/>
            <person name="Martin F.M."/>
            <person name="Hacquard S."/>
        </authorList>
    </citation>
    <scope>NUCLEOTIDE SEQUENCE</scope>
    <source>
        <strain evidence="3">MPI-SDFR-AT-0117</strain>
    </source>
</reference>
<feature type="compositionally biased region" description="Low complexity" evidence="1">
    <location>
        <begin position="36"/>
        <end position="57"/>
    </location>
</feature>
<dbReference type="InterPro" id="IPR001810">
    <property type="entry name" value="F-box_dom"/>
</dbReference>